<accession>A0AAD7B2P9</accession>
<comment type="caution">
    <text evidence="1">The sequence shown here is derived from an EMBL/GenBank/DDBJ whole genome shotgun (WGS) entry which is preliminary data.</text>
</comment>
<keyword evidence="2" id="KW-1185">Reference proteome</keyword>
<gene>
    <name evidence="1" type="ORF">FB45DRAFT_1067456</name>
</gene>
<evidence type="ECO:0000313" key="2">
    <source>
        <dbReference type="Proteomes" id="UP001221142"/>
    </source>
</evidence>
<sequence length="394" mass="43398">MTAYTLQNLEGTTSTALSSLIFRTPFPEDAPDRLLQCYLALTAKERGTGEESHYDEWAARLAFEAYNSEAIVADRNACIERATTAFADLVAANKDTLRHVELILPTGGTATPLNLLPFLKGITNLESLSVQWPMRGYLPMSLILSYRFPHIIDDSIIPAFEQFHAALMEALAVHASTLKRLHISLPESFPRKPFSALSFKAASFPSLLELLDLTHWSPSVPELKIVLGPDGSVPNLQHLIIDHGLEISLTDEEEDDGSFVDASYDFNAPVVETRSWPALGATLASTKVRSLGAALHDARWSYGFAYLMNRDVVCKALGLTDESELVVCTAWPTAYEGMEPRFGPEIDGDAHLYEHVPGCGHLAYPADQRPTTGLWPPHTSETCAVQIMAGRPWY</sequence>
<organism evidence="1 2">
    <name type="scientific">Roridomyces roridus</name>
    <dbReference type="NCBI Taxonomy" id="1738132"/>
    <lineage>
        <taxon>Eukaryota</taxon>
        <taxon>Fungi</taxon>
        <taxon>Dikarya</taxon>
        <taxon>Basidiomycota</taxon>
        <taxon>Agaricomycotina</taxon>
        <taxon>Agaricomycetes</taxon>
        <taxon>Agaricomycetidae</taxon>
        <taxon>Agaricales</taxon>
        <taxon>Marasmiineae</taxon>
        <taxon>Mycenaceae</taxon>
        <taxon>Roridomyces</taxon>
    </lineage>
</organism>
<proteinExistence type="predicted"/>
<protein>
    <submittedName>
        <fullName evidence="1">Uncharacterized protein</fullName>
    </submittedName>
</protein>
<evidence type="ECO:0000313" key="1">
    <source>
        <dbReference type="EMBL" id="KAJ7608342.1"/>
    </source>
</evidence>
<dbReference type="EMBL" id="JARKIF010000045">
    <property type="protein sequence ID" value="KAJ7608342.1"/>
    <property type="molecule type" value="Genomic_DNA"/>
</dbReference>
<reference evidence="1" key="1">
    <citation type="submission" date="2023-03" db="EMBL/GenBank/DDBJ databases">
        <title>Massive genome expansion in bonnet fungi (Mycena s.s.) driven by repeated elements and novel gene families across ecological guilds.</title>
        <authorList>
            <consortium name="Lawrence Berkeley National Laboratory"/>
            <person name="Harder C.B."/>
            <person name="Miyauchi S."/>
            <person name="Viragh M."/>
            <person name="Kuo A."/>
            <person name="Thoen E."/>
            <person name="Andreopoulos B."/>
            <person name="Lu D."/>
            <person name="Skrede I."/>
            <person name="Drula E."/>
            <person name="Henrissat B."/>
            <person name="Morin E."/>
            <person name="Kohler A."/>
            <person name="Barry K."/>
            <person name="LaButti K."/>
            <person name="Morin E."/>
            <person name="Salamov A."/>
            <person name="Lipzen A."/>
            <person name="Mereny Z."/>
            <person name="Hegedus B."/>
            <person name="Baldrian P."/>
            <person name="Stursova M."/>
            <person name="Weitz H."/>
            <person name="Taylor A."/>
            <person name="Grigoriev I.V."/>
            <person name="Nagy L.G."/>
            <person name="Martin F."/>
            <person name="Kauserud H."/>
        </authorList>
    </citation>
    <scope>NUCLEOTIDE SEQUENCE</scope>
    <source>
        <strain evidence="1">9284</strain>
    </source>
</reference>
<dbReference type="Proteomes" id="UP001221142">
    <property type="component" value="Unassembled WGS sequence"/>
</dbReference>
<dbReference type="AlphaFoldDB" id="A0AAD7B2P9"/>
<name>A0AAD7B2P9_9AGAR</name>